<dbReference type="RefSeq" id="XP_033665177.1">
    <property type="nucleotide sequence ID" value="XM_033817583.1"/>
</dbReference>
<dbReference type="Proteomes" id="UP000799537">
    <property type="component" value="Unassembled WGS sequence"/>
</dbReference>
<dbReference type="PANTHER" id="PTHR43103">
    <property type="entry name" value="NUCLEOSIDE-DIPHOSPHATE-SUGAR EPIMERASE"/>
    <property type="match status" value="1"/>
</dbReference>
<dbReference type="Pfam" id="PF01370">
    <property type="entry name" value="Epimerase"/>
    <property type="match status" value="1"/>
</dbReference>
<dbReference type="PANTHER" id="PTHR43103:SF3">
    <property type="entry name" value="ADP-L-GLYCERO-D-MANNO-HEPTOSE-6-EPIMERASE"/>
    <property type="match status" value="1"/>
</dbReference>
<evidence type="ECO:0000256" key="1">
    <source>
        <dbReference type="ARBA" id="ARBA00022857"/>
    </source>
</evidence>
<accession>A0A6A6CDN9</accession>
<proteinExistence type="predicted"/>
<sequence>MGSINTASAKILITGAAGFVGQALAPSLTQDPAVESIALTDITQPALPAVAKDTTCRITSFAADFISLATCEKVVSAEFTHIYLLHGIMSGAAEANLDLGLKVNVDSMRYIIDVLRRHHRPKPVRIIFPSSLAVFGPPGQGEVVTENTMPIPRSSYGTEKAMVELLLNDLSRRGLVDARILRLPTIIVRPGKPPGAASSFCSGIIREPLNGKPSILPVPRALKLWVCPARTVIRNLVAAKDIPEARFIGSCIVNLPGQTVTVDDMLQGLRDVGGQKALGLIQEQYDEKVASIVGSWPAVFDTEKAIDLGFHPDVGLGQTLKDYIEDYMH</sequence>
<dbReference type="InterPro" id="IPR001509">
    <property type="entry name" value="Epimerase_deHydtase"/>
</dbReference>
<dbReference type="AlphaFoldDB" id="A0A6A6CDN9"/>
<dbReference type="InterPro" id="IPR036291">
    <property type="entry name" value="NAD(P)-bd_dom_sf"/>
</dbReference>
<dbReference type="EMBL" id="ML993604">
    <property type="protein sequence ID" value="KAF2164288.1"/>
    <property type="molecule type" value="Genomic_DNA"/>
</dbReference>
<name>A0A6A6CDN9_ZASCE</name>
<dbReference type="GeneID" id="54570855"/>
<evidence type="ECO:0000313" key="5">
    <source>
        <dbReference type="Proteomes" id="UP000799537"/>
    </source>
</evidence>
<dbReference type="Gene3D" id="3.90.25.10">
    <property type="entry name" value="UDP-galactose 4-epimerase, domain 1"/>
    <property type="match status" value="1"/>
</dbReference>
<dbReference type="Gene3D" id="3.40.50.720">
    <property type="entry name" value="NAD(P)-binding Rossmann-like Domain"/>
    <property type="match status" value="1"/>
</dbReference>
<evidence type="ECO:0000259" key="3">
    <source>
        <dbReference type="Pfam" id="PF01370"/>
    </source>
</evidence>
<dbReference type="OrthoDB" id="16464at2759"/>
<reference evidence="4" key="1">
    <citation type="journal article" date="2020" name="Stud. Mycol.">
        <title>101 Dothideomycetes genomes: a test case for predicting lifestyles and emergence of pathogens.</title>
        <authorList>
            <person name="Haridas S."/>
            <person name="Albert R."/>
            <person name="Binder M."/>
            <person name="Bloem J."/>
            <person name="Labutti K."/>
            <person name="Salamov A."/>
            <person name="Andreopoulos B."/>
            <person name="Baker S."/>
            <person name="Barry K."/>
            <person name="Bills G."/>
            <person name="Bluhm B."/>
            <person name="Cannon C."/>
            <person name="Castanera R."/>
            <person name="Culley D."/>
            <person name="Daum C."/>
            <person name="Ezra D."/>
            <person name="Gonzalez J."/>
            <person name="Henrissat B."/>
            <person name="Kuo A."/>
            <person name="Liang C."/>
            <person name="Lipzen A."/>
            <person name="Lutzoni F."/>
            <person name="Magnuson J."/>
            <person name="Mondo S."/>
            <person name="Nolan M."/>
            <person name="Ohm R."/>
            <person name="Pangilinan J."/>
            <person name="Park H.-J."/>
            <person name="Ramirez L."/>
            <person name="Alfaro M."/>
            <person name="Sun H."/>
            <person name="Tritt A."/>
            <person name="Yoshinaga Y."/>
            <person name="Zwiers L.-H."/>
            <person name="Turgeon B."/>
            <person name="Goodwin S."/>
            <person name="Spatafora J."/>
            <person name="Crous P."/>
            <person name="Grigoriev I."/>
        </authorList>
    </citation>
    <scope>NUCLEOTIDE SEQUENCE</scope>
    <source>
        <strain evidence="4">ATCC 36951</strain>
    </source>
</reference>
<feature type="domain" description="NAD-dependent epimerase/dehydratase" evidence="3">
    <location>
        <begin position="11"/>
        <end position="244"/>
    </location>
</feature>
<organism evidence="4 5">
    <name type="scientific">Zasmidium cellare ATCC 36951</name>
    <dbReference type="NCBI Taxonomy" id="1080233"/>
    <lineage>
        <taxon>Eukaryota</taxon>
        <taxon>Fungi</taxon>
        <taxon>Dikarya</taxon>
        <taxon>Ascomycota</taxon>
        <taxon>Pezizomycotina</taxon>
        <taxon>Dothideomycetes</taxon>
        <taxon>Dothideomycetidae</taxon>
        <taxon>Mycosphaerellales</taxon>
        <taxon>Mycosphaerellaceae</taxon>
        <taxon>Zasmidium</taxon>
    </lineage>
</organism>
<evidence type="ECO:0000313" key="4">
    <source>
        <dbReference type="EMBL" id="KAF2164288.1"/>
    </source>
</evidence>
<gene>
    <name evidence="4" type="ORF">M409DRAFT_67849</name>
</gene>
<protein>
    <recommendedName>
        <fullName evidence="3">NAD-dependent epimerase/dehydratase domain-containing protein</fullName>
    </recommendedName>
</protein>
<evidence type="ECO:0000256" key="2">
    <source>
        <dbReference type="ARBA" id="ARBA00023277"/>
    </source>
</evidence>
<keyword evidence="1" id="KW-0521">NADP</keyword>
<keyword evidence="2" id="KW-0119">Carbohydrate metabolism</keyword>
<keyword evidence="5" id="KW-1185">Reference proteome</keyword>
<dbReference type="SUPFAM" id="SSF51735">
    <property type="entry name" value="NAD(P)-binding Rossmann-fold domains"/>
    <property type="match status" value="1"/>
</dbReference>